<sequence>MPSVFESTVKKLVKEIGDKELRPVSGVTNADTIHRFSLISRKKACSLFWTVSDVPVDISLMDILEPNSVVPDAGVEARHFCGYTELWKQNVGASVNAGAEASVSEVTSGCQGSSIDYKIVRTPYKTWTDLQKWKVMDPEPSFLKECRRRENNVYVVTDVVELCESCVMEDHSSMNVSGALSFFVKPFAKIKGEGEAFKVSENKHTVPKGSVLAYKRKQLVFKGNSWERIQEPPLTDFKRLQQEVSREVSAVDQFSKDFKDVVFSNILDMLGDRKALQDLMDMLEQEPLGHLDGPGGTILNELQKDSTYAYNGSQHLILYLLEAIMALSDIQYCLLARSMEKKILSQQRDLVRSILEPHFECSESTPFTLKPELLAPLQEEDLAITYGLLEECGLEMELHSPRSTWDLGAKKPLSALYGALCVLQQLAEA</sequence>
<feature type="domain" description="Gasdermin PUB" evidence="14">
    <location>
        <begin position="236"/>
        <end position="402"/>
    </location>
</feature>
<dbReference type="InterPro" id="IPR007677">
    <property type="entry name" value="Gasdermin"/>
</dbReference>
<evidence type="ECO:0000256" key="8">
    <source>
        <dbReference type="ARBA" id="ARBA00022692"/>
    </source>
</evidence>
<keyword evidence="11" id="KW-0449">Lipoprotein</keyword>
<comment type="similarity">
    <text evidence="3">Belongs to the gasdermin family.</text>
</comment>
<keyword evidence="5" id="KW-1003">Cell membrane</keyword>
<dbReference type="PANTHER" id="PTHR16399">
    <property type="entry name" value="GASDERMIN"/>
    <property type="match status" value="1"/>
</dbReference>
<evidence type="ECO:0000313" key="16">
    <source>
        <dbReference type="Proteomes" id="UP000664940"/>
    </source>
</evidence>
<evidence type="ECO:0000256" key="11">
    <source>
        <dbReference type="ARBA" id="ARBA00023288"/>
    </source>
</evidence>
<dbReference type="GO" id="GO:0012501">
    <property type="term" value="P:programmed cell death"/>
    <property type="evidence" value="ECO:0007669"/>
    <property type="project" value="UniProtKB-KW"/>
</dbReference>
<dbReference type="InterPro" id="IPR040460">
    <property type="entry name" value="Gasdermin_pore"/>
</dbReference>
<dbReference type="EMBL" id="JABVXQ010000007">
    <property type="protein sequence ID" value="KAF6099450.1"/>
    <property type="molecule type" value="Genomic_DNA"/>
</dbReference>
<dbReference type="GO" id="GO:0070273">
    <property type="term" value="F:phosphatidylinositol-4-phosphate binding"/>
    <property type="evidence" value="ECO:0007669"/>
    <property type="project" value="TreeGrafter"/>
</dbReference>
<dbReference type="GO" id="GO:0070269">
    <property type="term" value="P:pyroptotic inflammatory response"/>
    <property type="evidence" value="ECO:0007669"/>
    <property type="project" value="TreeGrafter"/>
</dbReference>
<keyword evidence="10" id="KW-0564">Palmitate</keyword>
<name>A0A833ZT79_9CHIR</name>
<dbReference type="Pfam" id="PF04598">
    <property type="entry name" value="Gasdermin"/>
    <property type="match status" value="1"/>
</dbReference>
<reference evidence="15 16" key="1">
    <citation type="journal article" date="2020" name="Nature">
        <title>Six reference-quality genomes reveal evolution of bat adaptations.</title>
        <authorList>
            <person name="Jebb D."/>
            <person name="Huang Z."/>
            <person name="Pippel M."/>
            <person name="Hughes G.M."/>
            <person name="Lavrichenko K."/>
            <person name="Devanna P."/>
            <person name="Winkler S."/>
            <person name="Jermiin L.S."/>
            <person name="Skirmuntt E.C."/>
            <person name="Katzourakis A."/>
            <person name="Burkitt-Gray L."/>
            <person name="Ray D.A."/>
            <person name="Sullivan K.A.M."/>
            <person name="Roscito J.G."/>
            <person name="Kirilenko B.M."/>
            <person name="Davalos L.M."/>
            <person name="Corthals A.P."/>
            <person name="Power M.L."/>
            <person name="Jones G."/>
            <person name="Ransome R.D."/>
            <person name="Dechmann D.K.N."/>
            <person name="Locatelli A.G."/>
            <person name="Puechmaille S.J."/>
            <person name="Fedrigo O."/>
            <person name="Jarvis E.D."/>
            <person name="Hiller M."/>
            <person name="Vernes S.C."/>
            <person name="Myers E.W."/>
            <person name="Teeling E.C."/>
        </authorList>
    </citation>
    <scope>NUCLEOTIDE SEQUENCE [LARGE SCALE GENOMIC DNA]</scope>
    <source>
        <strain evidence="15">Bat1K_MPI-CBG_1</strain>
    </source>
</reference>
<dbReference type="AlphaFoldDB" id="A0A833ZT79"/>
<evidence type="ECO:0000256" key="10">
    <source>
        <dbReference type="ARBA" id="ARBA00023139"/>
    </source>
</evidence>
<organism evidence="15 16">
    <name type="scientific">Phyllostomus discolor</name>
    <name type="common">pale spear-nosed bat</name>
    <dbReference type="NCBI Taxonomy" id="89673"/>
    <lineage>
        <taxon>Eukaryota</taxon>
        <taxon>Metazoa</taxon>
        <taxon>Chordata</taxon>
        <taxon>Craniata</taxon>
        <taxon>Vertebrata</taxon>
        <taxon>Euteleostomi</taxon>
        <taxon>Mammalia</taxon>
        <taxon>Eutheria</taxon>
        <taxon>Laurasiatheria</taxon>
        <taxon>Chiroptera</taxon>
        <taxon>Yangochiroptera</taxon>
        <taxon>Phyllostomidae</taxon>
        <taxon>Phyllostominae</taxon>
        <taxon>Phyllostomus</taxon>
    </lineage>
</organism>
<evidence type="ECO:0000256" key="6">
    <source>
        <dbReference type="ARBA" id="ARBA00022490"/>
    </source>
</evidence>
<keyword evidence="9" id="KW-0472">Membrane</keyword>
<keyword evidence="4" id="KW-1134">Transmembrane beta strand</keyword>
<evidence type="ECO:0000313" key="15">
    <source>
        <dbReference type="EMBL" id="KAF6099450.1"/>
    </source>
</evidence>
<evidence type="ECO:0000256" key="9">
    <source>
        <dbReference type="ARBA" id="ARBA00023136"/>
    </source>
</evidence>
<dbReference type="GO" id="GO:0001786">
    <property type="term" value="F:phosphatidylserine binding"/>
    <property type="evidence" value="ECO:0007669"/>
    <property type="project" value="TreeGrafter"/>
</dbReference>
<evidence type="ECO:0000256" key="1">
    <source>
        <dbReference type="ARBA" id="ARBA00004514"/>
    </source>
</evidence>
<dbReference type="GO" id="GO:0005886">
    <property type="term" value="C:plasma membrane"/>
    <property type="evidence" value="ECO:0007669"/>
    <property type="project" value="UniProtKB-SubCell"/>
</dbReference>
<dbReference type="Proteomes" id="UP000664940">
    <property type="component" value="Unassembled WGS sequence"/>
</dbReference>
<keyword evidence="8" id="KW-0812">Transmembrane</keyword>
<comment type="subcellular location">
    <subcellularLocation>
        <location evidence="2">Cell membrane</location>
        <topology evidence="2">Multi-pass membrane protein</topology>
    </subcellularLocation>
    <subcellularLocation>
        <location evidence="1">Cytoplasm</location>
        <location evidence="1">Cytosol</location>
    </subcellularLocation>
</comment>
<gene>
    <name evidence="15" type="ORF">HJG60_005967</name>
</gene>
<dbReference type="GO" id="GO:0042742">
    <property type="term" value="P:defense response to bacterium"/>
    <property type="evidence" value="ECO:0007669"/>
    <property type="project" value="TreeGrafter"/>
</dbReference>
<dbReference type="PANTHER" id="PTHR16399:SF21">
    <property type="entry name" value="GASDERMIN-C"/>
    <property type="match status" value="1"/>
</dbReference>
<comment type="subunit">
    <text evidence="12">Homooligomer; homooligomeric ring-shaped pore complex containing 27-28 subunits when inserted in the membrane.</text>
</comment>
<comment type="caution">
    <text evidence="15">The sequence shown here is derived from an EMBL/GenBank/DDBJ whole genome shotgun (WGS) entry which is preliminary data.</text>
</comment>
<evidence type="ECO:0008006" key="17">
    <source>
        <dbReference type="Google" id="ProtNLM"/>
    </source>
</evidence>
<evidence type="ECO:0000256" key="12">
    <source>
        <dbReference type="ARBA" id="ARBA00038764"/>
    </source>
</evidence>
<evidence type="ECO:0000256" key="7">
    <source>
        <dbReference type="ARBA" id="ARBA00022590"/>
    </source>
</evidence>
<dbReference type="InterPro" id="IPR041263">
    <property type="entry name" value="Gasdermin_PUB"/>
</dbReference>
<evidence type="ECO:0000256" key="2">
    <source>
        <dbReference type="ARBA" id="ARBA00004651"/>
    </source>
</evidence>
<keyword evidence="7" id="KW-1210">Necrosis</keyword>
<keyword evidence="6" id="KW-0963">Cytoplasm</keyword>
<evidence type="ECO:0000259" key="14">
    <source>
        <dbReference type="Pfam" id="PF17708"/>
    </source>
</evidence>
<accession>A0A833ZT79</accession>
<evidence type="ECO:0000256" key="4">
    <source>
        <dbReference type="ARBA" id="ARBA00022452"/>
    </source>
</evidence>
<dbReference type="GO" id="GO:0005546">
    <property type="term" value="F:phosphatidylinositol-4,5-bisphosphate binding"/>
    <property type="evidence" value="ECO:0007669"/>
    <property type="project" value="TreeGrafter"/>
</dbReference>
<protein>
    <recommendedName>
        <fullName evidence="17">Gasdermin-C</fullName>
    </recommendedName>
</protein>
<evidence type="ECO:0000256" key="5">
    <source>
        <dbReference type="ARBA" id="ARBA00022475"/>
    </source>
</evidence>
<evidence type="ECO:0000256" key="3">
    <source>
        <dbReference type="ARBA" id="ARBA00009279"/>
    </source>
</evidence>
<dbReference type="GO" id="GO:0005829">
    <property type="term" value="C:cytosol"/>
    <property type="evidence" value="ECO:0007669"/>
    <property type="project" value="UniProtKB-SubCell"/>
</dbReference>
<evidence type="ECO:0000259" key="13">
    <source>
        <dbReference type="Pfam" id="PF04598"/>
    </source>
</evidence>
<proteinExistence type="inferred from homology"/>
<feature type="domain" description="Gasdermin pore forming" evidence="13">
    <location>
        <begin position="5"/>
        <end position="226"/>
    </location>
</feature>
<dbReference type="Pfam" id="PF17708">
    <property type="entry name" value="Gasdermin_C"/>
    <property type="match status" value="1"/>
</dbReference>